<keyword evidence="3" id="KW-0229">DNA integration</keyword>
<proteinExistence type="inferred from homology"/>
<dbReference type="Gene3D" id="1.10.443.10">
    <property type="entry name" value="Intergrase catalytic core"/>
    <property type="match status" value="1"/>
</dbReference>
<comment type="function">
    <text evidence="1">Site-specific tyrosine recombinase, which acts by catalyzing the cutting and rejoining of the recombining DNA molecules.</text>
</comment>
<dbReference type="InterPro" id="IPR010998">
    <property type="entry name" value="Integrase_recombinase_N"/>
</dbReference>
<comment type="similarity">
    <text evidence="2">Belongs to the 'phage' integrase family.</text>
</comment>
<dbReference type="InterPro" id="IPR050090">
    <property type="entry name" value="Tyrosine_recombinase_XerCD"/>
</dbReference>
<evidence type="ECO:0000256" key="1">
    <source>
        <dbReference type="ARBA" id="ARBA00003283"/>
    </source>
</evidence>
<dbReference type="GO" id="GO:0015074">
    <property type="term" value="P:DNA integration"/>
    <property type="evidence" value="ECO:0007669"/>
    <property type="project" value="InterPro"/>
</dbReference>
<dbReference type="PANTHER" id="PTHR30349:SF64">
    <property type="entry name" value="PROPHAGE INTEGRASE INTD-RELATED"/>
    <property type="match status" value="1"/>
</dbReference>
<evidence type="ECO:0000259" key="8">
    <source>
        <dbReference type="PROSITE" id="PS51900"/>
    </source>
</evidence>
<gene>
    <name evidence="9" type="primary">xerC</name>
    <name evidence="9" type="ORF">ERS852568_00667</name>
</gene>
<reference evidence="9 10" key="1">
    <citation type="submission" date="2015-09" db="EMBL/GenBank/DDBJ databases">
        <authorList>
            <consortium name="Pathogen Informatics"/>
        </authorList>
    </citation>
    <scope>NUCLEOTIDE SEQUENCE [LARGE SCALE GENOMIC DNA]</scope>
    <source>
        <strain evidence="9 10">2789STDY5834956</strain>
    </source>
</reference>
<dbReference type="InterPro" id="IPR013762">
    <property type="entry name" value="Integrase-like_cat_sf"/>
</dbReference>
<dbReference type="Gene3D" id="1.10.150.130">
    <property type="match status" value="1"/>
</dbReference>
<evidence type="ECO:0000256" key="3">
    <source>
        <dbReference type="ARBA" id="ARBA00022908"/>
    </source>
</evidence>
<dbReference type="AlphaFoldDB" id="A0A174QYM6"/>
<dbReference type="SUPFAM" id="SSF56349">
    <property type="entry name" value="DNA breaking-rejoining enzymes"/>
    <property type="match status" value="1"/>
</dbReference>
<keyword evidence="4 6" id="KW-0238">DNA-binding</keyword>
<dbReference type="PROSITE" id="PS51898">
    <property type="entry name" value="TYR_RECOMBINASE"/>
    <property type="match status" value="1"/>
</dbReference>
<dbReference type="GO" id="GO:0006310">
    <property type="term" value="P:DNA recombination"/>
    <property type="evidence" value="ECO:0007669"/>
    <property type="project" value="UniProtKB-KW"/>
</dbReference>
<dbReference type="Pfam" id="PF13495">
    <property type="entry name" value="Phage_int_SAM_4"/>
    <property type="match status" value="1"/>
</dbReference>
<organism evidence="9 10">
    <name type="scientific">Clostridium baratii</name>
    <dbReference type="NCBI Taxonomy" id="1561"/>
    <lineage>
        <taxon>Bacteria</taxon>
        <taxon>Bacillati</taxon>
        <taxon>Bacillota</taxon>
        <taxon>Clostridia</taxon>
        <taxon>Eubacteriales</taxon>
        <taxon>Clostridiaceae</taxon>
        <taxon>Clostridium</taxon>
    </lineage>
</organism>
<dbReference type="RefSeq" id="WP_055206706.1">
    <property type="nucleotide sequence ID" value="NZ_CZBO01000001.1"/>
</dbReference>
<evidence type="ECO:0000256" key="6">
    <source>
        <dbReference type="PROSITE-ProRule" id="PRU01248"/>
    </source>
</evidence>
<evidence type="ECO:0000313" key="9">
    <source>
        <dbReference type="EMBL" id="CUP75299.1"/>
    </source>
</evidence>
<dbReference type="InterPro" id="IPR011010">
    <property type="entry name" value="DNA_brk_join_enz"/>
</dbReference>
<protein>
    <submittedName>
        <fullName evidence="9">DNA integration/recombination protein</fullName>
    </submittedName>
</protein>
<dbReference type="CDD" id="cd00397">
    <property type="entry name" value="DNA_BRE_C"/>
    <property type="match status" value="1"/>
</dbReference>
<sequence>MPKINNCKTLENYLMDFIDYCNLKDLSKKTMQSYYQSILLFIKYLEDEKKIITPSKVTKEIVEEYLEFTKQRGKYSYVSDHRSLKVTNMDKRPDIGEPLSTGTLNNYLRNIKVFFNWMEENKIIKKNSVSKVKYIKQIRKPKDQLTDSEIKIMLKAYDLTKFHEYRDYTIVNLLLDSGMRLSETLNLTINDVDFVRRTILIPAHITKGKKDRVVFYSQTVSKILNSWLRFKDTFQETELLFPTQRTNSVLSAPNFERNFRIIIKRAGIKKNITPHGLRNNFARRFLLANGDIYTLSRILGHSSVTVTEKMYLDLLKEDLRKQYSKFSPIENLKF</sequence>
<dbReference type="InterPro" id="IPR004107">
    <property type="entry name" value="Integrase_SAM-like_N"/>
</dbReference>
<dbReference type="GO" id="GO:0003677">
    <property type="term" value="F:DNA binding"/>
    <property type="evidence" value="ECO:0007669"/>
    <property type="project" value="UniProtKB-UniRule"/>
</dbReference>
<evidence type="ECO:0000256" key="2">
    <source>
        <dbReference type="ARBA" id="ARBA00008857"/>
    </source>
</evidence>
<dbReference type="Pfam" id="PF00589">
    <property type="entry name" value="Phage_integrase"/>
    <property type="match status" value="1"/>
</dbReference>
<dbReference type="Proteomes" id="UP000095563">
    <property type="component" value="Unassembled WGS sequence"/>
</dbReference>
<keyword evidence="5" id="KW-0233">DNA recombination</keyword>
<dbReference type="EMBL" id="CZBO01000001">
    <property type="protein sequence ID" value="CUP75299.1"/>
    <property type="molecule type" value="Genomic_DNA"/>
</dbReference>
<name>A0A174QYM6_9CLOT</name>
<evidence type="ECO:0000313" key="10">
    <source>
        <dbReference type="Proteomes" id="UP000095563"/>
    </source>
</evidence>
<dbReference type="InterPro" id="IPR002104">
    <property type="entry name" value="Integrase_catalytic"/>
</dbReference>
<feature type="domain" description="Core-binding (CB)" evidence="8">
    <location>
        <begin position="8"/>
        <end position="119"/>
    </location>
</feature>
<dbReference type="PANTHER" id="PTHR30349">
    <property type="entry name" value="PHAGE INTEGRASE-RELATED"/>
    <property type="match status" value="1"/>
</dbReference>
<accession>A0A174QYM6</accession>
<dbReference type="PROSITE" id="PS51900">
    <property type="entry name" value="CB"/>
    <property type="match status" value="1"/>
</dbReference>
<dbReference type="InterPro" id="IPR044068">
    <property type="entry name" value="CB"/>
</dbReference>
<evidence type="ECO:0000259" key="7">
    <source>
        <dbReference type="PROSITE" id="PS51898"/>
    </source>
</evidence>
<feature type="domain" description="Tyr recombinase" evidence="7">
    <location>
        <begin position="140"/>
        <end position="324"/>
    </location>
</feature>
<evidence type="ECO:0000256" key="5">
    <source>
        <dbReference type="ARBA" id="ARBA00023172"/>
    </source>
</evidence>
<evidence type="ECO:0000256" key="4">
    <source>
        <dbReference type="ARBA" id="ARBA00023125"/>
    </source>
</evidence>